<dbReference type="InterPro" id="IPR004088">
    <property type="entry name" value="KH_dom_type_1"/>
</dbReference>
<dbReference type="GO" id="GO:0005730">
    <property type="term" value="C:nucleolus"/>
    <property type="evidence" value="ECO:0007669"/>
    <property type="project" value="UniProtKB-SubCell"/>
</dbReference>
<evidence type="ECO:0000256" key="4">
    <source>
        <dbReference type="ARBA" id="ARBA00022835"/>
    </source>
</evidence>
<proteinExistence type="inferred from homology"/>
<gene>
    <name evidence="10" type="ORF">E3Q01_01898</name>
    <name evidence="11" type="ORF">E3Q03_00649</name>
    <name evidence="9" type="ORF">E3Q10_00780</name>
</gene>
<evidence type="ECO:0000256" key="2">
    <source>
        <dbReference type="ARBA" id="ARBA00007841"/>
    </source>
</evidence>
<evidence type="ECO:0000256" key="6">
    <source>
        <dbReference type="ARBA" id="ARBA00030615"/>
    </source>
</evidence>
<comment type="similarity">
    <text evidence="2">Belongs to the RRP40 family.</text>
</comment>
<dbReference type="GO" id="GO:0071035">
    <property type="term" value="P:nuclear polyadenylation-dependent rRNA catabolic process"/>
    <property type="evidence" value="ECO:0007669"/>
    <property type="project" value="TreeGrafter"/>
</dbReference>
<dbReference type="GO" id="GO:0034475">
    <property type="term" value="P:U4 snRNA 3'-end processing"/>
    <property type="evidence" value="ECO:0007669"/>
    <property type="project" value="TreeGrafter"/>
</dbReference>
<dbReference type="InterPro" id="IPR012340">
    <property type="entry name" value="NA-bd_OB-fold"/>
</dbReference>
<dbReference type="CDD" id="cd05790">
    <property type="entry name" value="S1_Rrp40"/>
    <property type="match status" value="1"/>
</dbReference>
<keyword evidence="4" id="KW-0271">Exosome</keyword>
<evidence type="ECO:0000313" key="11">
    <source>
        <dbReference type="EMBL" id="TIC71153.1"/>
    </source>
</evidence>
<dbReference type="Pfam" id="PF15985">
    <property type="entry name" value="KH_6"/>
    <property type="match status" value="1"/>
</dbReference>
<feature type="compositionally biased region" description="Polar residues" evidence="7">
    <location>
        <begin position="32"/>
        <end position="46"/>
    </location>
</feature>
<dbReference type="EMBL" id="SPRX01000019">
    <property type="protein sequence ID" value="TIC65934.1"/>
    <property type="molecule type" value="Genomic_DNA"/>
</dbReference>
<evidence type="ECO:0000313" key="9">
    <source>
        <dbReference type="EMBL" id="TIC33441.1"/>
    </source>
</evidence>
<dbReference type="FunFam" id="2.40.50.140:FF:000112">
    <property type="entry name" value="Exosome complex component RRP40"/>
    <property type="match status" value="1"/>
</dbReference>
<dbReference type="Gene3D" id="3.30.1370.10">
    <property type="entry name" value="K Homology domain, type 1"/>
    <property type="match status" value="1"/>
</dbReference>
<evidence type="ECO:0000256" key="7">
    <source>
        <dbReference type="SAM" id="MobiDB-lite"/>
    </source>
</evidence>
<dbReference type="GO" id="GO:0071034">
    <property type="term" value="P:CUT catabolic process"/>
    <property type="evidence" value="ECO:0007669"/>
    <property type="project" value="TreeGrafter"/>
</dbReference>
<name>A0A4T0S1E6_9BASI</name>
<dbReference type="GO" id="GO:0000176">
    <property type="term" value="C:nuclear exosome (RNase complex)"/>
    <property type="evidence" value="ECO:0007669"/>
    <property type="project" value="TreeGrafter"/>
</dbReference>
<dbReference type="InterPro" id="IPR026699">
    <property type="entry name" value="Exosome_RNA_bind1/RRP40/RRP4"/>
</dbReference>
<dbReference type="EMBL" id="SPRO01000005">
    <property type="protein sequence ID" value="TIC33441.1"/>
    <property type="molecule type" value="Genomic_DNA"/>
</dbReference>
<dbReference type="SUPFAM" id="SSF54791">
    <property type="entry name" value="Eukaryotic type KH-domain (KH-domain type I)"/>
    <property type="match status" value="1"/>
</dbReference>
<dbReference type="InterPro" id="IPR037319">
    <property type="entry name" value="Rrp40_S1"/>
</dbReference>
<evidence type="ECO:0000256" key="3">
    <source>
        <dbReference type="ARBA" id="ARBA00022552"/>
    </source>
</evidence>
<protein>
    <recommendedName>
        <fullName evidence="6">Ribosomal RNA-processing protein 40</fullName>
    </recommendedName>
</protein>
<accession>A0A4T0S1E6</accession>
<dbReference type="GO" id="GO:0000177">
    <property type="term" value="C:cytoplasmic exosome (RNase complex)"/>
    <property type="evidence" value="ECO:0007669"/>
    <property type="project" value="TreeGrafter"/>
</dbReference>
<evidence type="ECO:0000313" key="14">
    <source>
        <dbReference type="Proteomes" id="UP000310708"/>
    </source>
</evidence>
<dbReference type="PANTHER" id="PTHR21321">
    <property type="entry name" value="PNAS-3 RELATED"/>
    <property type="match status" value="1"/>
</dbReference>
<dbReference type="Proteomes" id="UP000310708">
    <property type="component" value="Unassembled WGS sequence"/>
</dbReference>
<dbReference type="OrthoDB" id="340500at2759"/>
<evidence type="ECO:0000256" key="1">
    <source>
        <dbReference type="ARBA" id="ARBA00004604"/>
    </source>
</evidence>
<keyword evidence="5" id="KW-0694">RNA-binding</keyword>
<dbReference type="Gene3D" id="2.40.50.140">
    <property type="entry name" value="Nucleic acid-binding proteins"/>
    <property type="match status" value="1"/>
</dbReference>
<dbReference type="Proteomes" id="UP000305362">
    <property type="component" value="Unassembled WGS sequence"/>
</dbReference>
<dbReference type="Proteomes" id="UP000305647">
    <property type="component" value="Unassembled WGS sequence"/>
</dbReference>
<sequence length="239" mass="25818">MRVFPGDSINVPSTSASAVNGIHSTLKSGSISTRSGVLTSSTSKNVDSMDIDGPKKSEKYTVNVAQQRRYLARTGDSVIGQVIFRGSEGYRVDIGTATTANLDALAFEGATKRNKPNLKVGSLVYARISLAHKDMETELECLNPTTGKAEGYGELKGGILADNLDINKCKSLLEKNSPFMNTLMQGFGFPFELATAMNGKIWISAPSTSQTISVYRTIMKADKDGLESLNDEWFADIED</sequence>
<keyword evidence="3" id="KW-0698">rRNA processing</keyword>
<evidence type="ECO:0000256" key="5">
    <source>
        <dbReference type="ARBA" id="ARBA00022884"/>
    </source>
</evidence>
<evidence type="ECO:0000313" key="13">
    <source>
        <dbReference type="Proteomes" id="UP000305647"/>
    </source>
</evidence>
<reference evidence="12 13" key="1">
    <citation type="submission" date="2019-03" db="EMBL/GenBank/DDBJ databases">
        <title>Sequencing 25 genomes of Wallemia mellicola.</title>
        <authorList>
            <person name="Gostincar C."/>
        </authorList>
    </citation>
    <scope>NUCLEOTIDE SEQUENCE [LARGE SCALE GENOMIC DNA]</scope>
    <source>
        <strain evidence="11 12">EXF-1277</strain>
        <strain evidence="10 14">EXF-757</strain>
        <strain evidence="9 13">EXF-8738</strain>
    </source>
</reference>
<dbReference type="InterPro" id="IPR036612">
    <property type="entry name" value="KH_dom_type_1_sf"/>
</dbReference>
<dbReference type="GO" id="GO:0071038">
    <property type="term" value="P:TRAMP-dependent tRNA surveillance pathway"/>
    <property type="evidence" value="ECO:0007669"/>
    <property type="project" value="TreeGrafter"/>
</dbReference>
<comment type="subcellular location">
    <subcellularLocation>
        <location evidence="1">Nucleus</location>
        <location evidence="1">Nucleolus</location>
    </subcellularLocation>
</comment>
<dbReference type="SUPFAM" id="SSF50249">
    <property type="entry name" value="Nucleic acid-binding proteins"/>
    <property type="match status" value="1"/>
</dbReference>
<dbReference type="EMBL" id="SPRV01000004">
    <property type="protein sequence ID" value="TIC71153.1"/>
    <property type="molecule type" value="Genomic_DNA"/>
</dbReference>
<dbReference type="Pfam" id="PF21262">
    <property type="entry name" value="RRP40_S1"/>
    <property type="match status" value="1"/>
</dbReference>
<feature type="region of interest" description="Disordered" evidence="7">
    <location>
        <begin position="32"/>
        <end position="55"/>
    </location>
</feature>
<evidence type="ECO:0000259" key="8">
    <source>
        <dbReference type="Pfam" id="PF15985"/>
    </source>
</evidence>
<evidence type="ECO:0000313" key="10">
    <source>
        <dbReference type="EMBL" id="TIC65934.1"/>
    </source>
</evidence>
<evidence type="ECO:0000313" key="12">
    <source>
        <dbReference type="Proteomes" id="UP000305362"/>
    </source>
</evidence>
<dbReference type="PANTHER" id="PTHR21321:SF1">
    <property type="entry name" value="EXOSOME COMPLEX COMPONENT RRP40"/>
    <property type="match status" value="1"/>
</dbReference>
<dbReference type="AlphaFoldDB" id="A0A4T0S1E6"/>
<dbReference type="GO" id="GO:0071051">
    <property type="term" value="P:poly(A)-dependent snoRNA 3'-end processing"/>
    <property type="evidence" value="ECO:0007669"/>
    <property type="project" value="TreeGrafter"/>
</dbReference>
<feature type="domain" description="K Homology" evidence="8">
    <location>
        <begin position="164"/>
        <end position="208"/>
    </location>
</feature>
<organism evidence="10 14">
    <name type="scientific">Wallemia mellicola</name>
    <dbReference type="NCBI Taxonomy" id="1708541"/>
    <lineage>
        <taxon>Eukaryota</taxon>
        <taxon>Fungi</taxon>
        <taxon>Dikarya</taxon>
        <taxon>Basidiomycota</taxon>
        <taxon>Wallemiomycotina</taxon>
        <taxon>Wallemiomycetes</taxon>
        <taxon>Wallemiales</taxon>
        <taxon>Wallemiaceae</taxon>
        <taxon>Wallemia</taxon>
    </lineage>
</organism>
<dbReference type="GO" id="GO:0003723">
    <property type="term" value="F:RNA binding"/>
    <property type="evidence" value="ECO:0007669"/>
    <property type="project" value="UniProtKB-KW"/>
</dbReference>
<comment type="caution">
    <text evidence="10">The sequence shown here is derived from an EMBL/GenBank/DDBJ whole genome shotgun (WGS) entry which is preliminary data.</text>
</comment>
<dbReference type="GO" id="GO:0000467">
    <property type="term" value="P:exonucleolytic trimming to generate mature 3'-end of 5.8S rRNA from tricistronic rRNA transcript (SSU-rRNA, 5.8S rRNA, LSU-rRNA)"/>
    <property type="evidence" value="ECO:0007669"/>
    <property type="project" value="TreeGrafter"/>
</dbReference>